<name>A0A2K9EB00_9RHOB</name>
<dbReference type="GO" id="GO:0005886">
    <property type="term" value="C:plasma membrane"/>
    <property type="evidence" value="ECO:0007669"/>
    <property type="project" value="TreeGrafter"/>
</dbReference>
<keyword evidence="2" id="KW-0547">Nucleotide-binding</keyword>
<feature type="domain" description="ABC transporter" evidence="4">
    <location>
        <begin position="5"/>
        <end position="253"/>
    </location>
</feature>
<accession>A0A2K9EB00</accession>
<dbReference type="SMART" id="SM00382">
    <property type="entry name" value="AAA"/>
    <property type="match status" value="1"/>
</dbReference>
<evidence type="ECO:0000256" key="1">
    <source>
        <dbReference type="ARBA" id="ARBA00022448"/>
    </source>
</evidence>
<dbReference type="EMBL" id="CP025408">
    <property type="protein sequence ID" value="AUH32073.1"/>
    <property type="molecule type" value="Genomic_DNA"/>
</dbReference>
<evidence type="ECO:0000256" key="3">
    <source>
        <dbReference type="ARBA" id="ARBA00022840"/>
    </source>
</evidence>
<dbReference type="PANTHER" id="PTHR45772:SF9">
    <property type="entry name" value="CONSERVED COMPONENT OF ABC TRANSPORTER FOR NATURAL AMINO ACIDS"/>
    <property type="match status" value="1"/>
</dbReference>
<keyword evidence="1" id="KW-0813">Transport</keyword>
<dbReference type="Pfam" id="PF12399">
    <property type="entry name" value="BCA_ABC_TP_C"/>
    <property type="match status" value="1"/>
</dbReference>
<dbReference type="Proteomes" id="UP000233742">
    <property type="component" value="Chromosome"/>
</dbReference>
<dbReference type="FunFam" id="3.40.50.300:FF:000421">
    <property type="entry name" value="Branched-chain amino acid ABC transporter ATP-binding protein"/>
    <property type="match status" value="1"/>
</dbReference>
<dbReference type="GO" id="GO:0016887">
    <property type="term" value="F:ATP hydrolysis activity"/>
    <property type="evidence" value="ECO:0007669"/>
    <property type="project" value="InterPro"/>
</dbReference>
<keyword evidence="3 5" id="KW-0067">ATP-binding</keyword>
<dbReference type="Gene3D" id="3.40.50.300">
    <property type="entry name" value="P-loop containing nucleotide triphosphate hydrolases"/>
    <property type="match status" value="1"/>
</dbReference>
<organism evidence="5 6">
    <name type="scientific">Paracoccus tegillarcae</name>
    <dbReference type="NCBI Taxonomy" id="1529068"/>
    <lineage>
        <taxon>Bacteria</taxon>
        <taxon>Pseudomonadati</taxon>
        <taxon>Pseudomonadota</taxon>
        <taxon>Alphaproteobacteria</taxon>
        <taxon>Rhodobacterales</taxon>
        <taxon>Paracoccaceae</taxon>
        <taxon>Paracoccus</taxon>
    </lineage>
</organism>
<dbReference type="KEGG" id="paro:CUV01_00455"/>
<dbReference type="InterPro" id="IPR027417">
    <property type="entry name" value="P-loop_NTPase"/>
</dbReference>
<dbReference type="InterPro" id="IPR032823">
    <property type="entry name" value="BCA_ABC_TP_C"/>
</dbReference>
<dbReference type="RefSeq" id="WP_101458752.1">
    <property type="nucleotide sequence ID" value="NZ_CP025408.1"/>
</dbReference>
<dbReference type="Pfam" id="PF00005">
    <property type="entry name" value="ABC_tran"/>
    <property type="match status" value="1"/>
</dbReference>
<reference evidence="5 6" key="1">
    <citation type="submission" date="2017-12" db="EMBL/GenBank/DDBJ databases">
        <authorList>
            <person name="Hurst M.R.H."/>
        </authorList>
    </citation>
    <scope>NUCLEOTIDE SEQUENCE [LARGE SCALE GENOMIC DNA]</scope>
    <source>
        <strain evidence="5 6">BM15</strain>
    </source>
</reference>
<proteinExistence type="predicted"/>
<evidence type="ECO:0000259" key="4">
    <source>
        <dbReference type="PROSITE" id="PS50893"/>
    </source>
</evidence>
<dbReference type="OrthoDB" id="9806149at2"/>
<dbReference type="PANTHER" id="PTHR45772">
    <property type="entry name" value="CONSERVED COMPONENT OF ABC TRANSPORTER FOR NATURAL AMINO ACIDS-RELATED"/>
    <property type="match status" value="1"/>
</dbReference>
<keyword evidence="6" id="KW-1185">Reference proteome</keyword>
<evidence type="ECO:0000256" key="2">
    <source>
        <dbReference type="ARBA" id="ARBA00022741"/>
    </source>
</evidence>
<evidence type="ECO:0000313" key="5">
    <source>
        <dbReference type="EMBL" id="AUH32073.1"/>
    </source>
</evidence>
<dbReference type="InterPro" id="IPR003593">
    <property type="entry name" value="AAA+_ATPase"/>
</dbReference>
<dbReference type="CDD" id="cd03219">
    <property type="entry name" value="ABC_Mj1267_LivG_branched"/>
    <property type="match status" value="1"/>
</dbReference>
<evidence type="ECO:0000313" key="6">
    <source>
        <dbReference type="Proteomes" id="UP000233742"/>
    </source>
</evidence>
<dbReference type="InterPro" id="IPR051120">
    <property type="entry name" value="ABC_AA/LPS_Transport"/>
</dbReference>
<dbReference type="InterPro" id="IPR003439">
    <property type="entry name" value="ABC_transporter-like_ATP-bd"/>
</dbReference>
<dbReference type="GO" id="GO:0005524">
    <property type="term" value="F:ATP binding"/>
    <property type="evidence" value="ECO:0007669"/>
    <property type="project" value="UniProtKB-KW"/>
</dbReference>
<dbReference type="SUPFAM" id="SSF52540">
    <property type="entry name" value="P-loop containing nucleoside triphosphate hydrolases"/>
    <property type="match status" value="1"/>
</dbReference>
<dbReference type="AlphaFoldDB" id="A0A2K9EB00"/>
<sequence length="260" mass="28392">MSPLLQVKNVTKKYGGLTANNSISFDVAKNEILSVIGPNGAGKSTLFKMIASFTPTTSGEVIYQGERISNLKPHIVARKGVVRTFQETTIFKSMTVRESVVVAQHLRARASLAGYFWGTKTAKDDVSAFERYADELLEFLGMSEISKEQASNLPQGSLRALGIAIGLATDPKVLLLDEPFAGMNHDETMNMVKLVRSVRDERGVTVLLVEHDMPAVMNISDRIVVLNFGEKIAEGTPAEIQNNDKVIEAYLGSVDDEIGM</sequence>
<protein>
    <submittedName>
        <fullName evidence="5">ABC transporter ATP-binding protein</fullName>
    </submittedName>
</protein>
<gene>
    <name evidence="5" type="ORF">CUV01_00455</name>
</gene>
<dbReference type="PROSITE" id="PS50893">
    <property type="entry name" value="ABC_TRANSPORTER_2"/>
    <property type="match status" value="1"/>
</dbReference>